<feature type="transmembrane region" description="Helical" evidence="1">
    <location>
        <begin position="228"/>
        <end position="250"/>
    </location>
</feature>
<accession>A0A1F7L1D9</accession>
<keyword evidence="1" id="KW-1133">Transmembrane helix</keyword>
<keyword evidence="1" id="KW-0472">Membrane</keyword>
<feature type="transmembrane region" description="Helical" evidence="1">
    <location>
        <begin position="424"/>
        <end position="444"/>
    </location>
</feature>
<feature type="transmembrane region" description="Helical" evidence="1">
    <location>
        <begin position="189"/>
        <end position="216"/>
    </location>
</feature>
<dbReference type="Proteomes" id="UP000177050">
    <property type="component" value="Unassembled WGS sequence"/>
</dbReference>
<sequence>MNAFVKHTQKKPFLLLLIFILAAICIVTFKPQFSFLGWDNYSSYFNLKTNIFRTLFATWRGYRGMGVPSDAEVTDLPRQLFFLVLSPFIHENSLDQLYYLFAFCVGILGMYVLSSYIWRLLNHEERFHKYQDAFAFITSFFYLFNLNTLAVFYFPMVMFVTRFYTLPFLFYFFLRILHGTHLGWRRVTLFLILFFLSTGSYMVPTVFITTGVSLGIFTLVQQRLKKAIFIFAVFLLLNAFWIGPFINYTLNKSQVVPLTSTFIDANEGFTNKSKDYYDAKKQMIFFPQFFDMKFVNTQISRQMFFHPLANIFAQYPNNLLVLYLFPILYCIGAVLLMIKTRFRREWLWIPLNLIIFLFLSLKEYSILGFVYSFLTKYIPLFGIVFRFADTKFHPYLAFTGSILAAMACIYLFDFMSKRVNRRYLIGVFFGLVIVPTVFLFQEYFKGNLIGFFMYNKIPQAYKQLTSLVNNDPEDVRVMHLPMDRSNYYWKPYYWGLYSSSFLNFMLDKPIFDKTFEPASLENAAIDKMTNSLQENIQAVEDEDSLTARAFQLYEMAKKVSVKYIVFDETVSTRLNARGIDVWGSFSIKSTKKLLQQAEKNGFIALVSEYKVSLDEMTDIYKGEYPYKKTYTDDLDGAKSLPITLYKVVDVDPKIQFLTSATKTALSVPASVPFAGLNDEEHTLQIEKREGKVVFPFEEKNNTISSSPDNIHVAVPGERLFIPGTYKIIMDDPKAHQTYLVDTYARLSGDRVVIRLFHRYAPTIEGKDFIDPLGEFVFDVKNNRDIDMRVRIDGVVLGSVKRLTSTNTYMGSTMVHRSPFAVELLQRTKQTPIDMRSFKAIPNDECYKDAMKDFIFSMQTASSSLDIASKNGSVCVWSDLSSYLDAKSTYAELHFTTLGSLQSLDKEYGYLDRSSTKPILKSVIDELPKPMHLKVCLKEAQVDDCYNEDDVQIGEERTESIGTIRPIDNMYKPLLFLGLRRIGYEEVNSQIKEMYIDTYESVQTRKVSIPKIIKQSEVDIGEGSHVDISFPTPQSPHASYYETGKRSLWYYNTTCSYYQTFRLKGDSIVSYTEHCDNTFLRQLPFSSDNFYLWQIDYNLASGQYPSFIMQDEYLQYVNERISLHQGYPNIPEFKKLSEPEFLTSADEIRKAFQDTVFKQAYTYIYPRFDYEDKKDKSFFIKQFTENEGLFTVGNMNIVEMPNSWATLRLQPFDSKTIYDMPGEFAYKQIIPSLWKIAFVGQEESDKKILLKFNEGYDSQWGVYDGLVNVLFGKSMTKSIRCDGFANCFEINNKLNSSNLYIFYWPERLSAIGWGITFATIVFFTLRLRKKWATPAAK</sequence>
<name>A0A1F7L1D9_9BACT</name>
<dbReference type="EMBL" id="MGBR01000001">
    <property type="protein sequence ID" value="OGK73909.1"/>
    <property type="molecule type" value="Genomic_DNA"/>
</dbReference>
<evidence type="ECO:0000256" key="1">
    <source>
        <dbReference type="SAM" id="Phobius"/>
    </source>
</evidence>
<feature type="transmembrane region" description="Helical" evidence="1">
    <location>
        <begin position="97"/>
        <end position="121"/>
    </location>
</feature>
<evidence type="ECO:0000313" key="2">
    <source>
        <dbReference type="EMBL" id="OGK73909.1"/>
    </source>
</evidence>
<protein>
    <recommendedName>
        <fullName evidence="4">Membrane protein 6-pyruvoyl-tetrahydropterin synthase-related domain-containing protein</fullName>
    </recommendedName>
</protein>
<feature type="transmembrane region" description="Helical" evidence="1">
    <location>
        <begin position="394"/>
        <end position="412"/>
    </location>
</feature>
<feature type="transmembrane region" description="Helical" evidence="1">
    <location>
        <begin position="320"/>
        <end position="339"/>
    </location>
</feature>
<organism evidence="2 3">
    <name type="scientific">Candidatus Roizmanbacteria bacterium RIFOXYD1_FULL_38_12</name>
    <dbReference type="NCBI Taxonomy" id="1802093"/>
    <lineage>
        <taxon>Bacteria</taxon>
        <taxon>Candidatus Roizmaniibacteriota</taxon>
    </lineage>
</organism>
<gene>
    <name evidence="2" type="ORF">A3K52_03980</name>
</gene>
<feature type="transmembrane region" description="Helical" evidence="1">
    <location>
        <begin position="133"/>
        <end position="153"/>
    </location>
</feature>
<feature type="transmembrane region" description="Helical" evidence="1">
    <location>
        <begin position="1307"/>
        <end position="1326"/>
    </location>
</feature>
<feature type="transmembrane region" description="Helical" evidence="1">
    <location>
        <begin position="368"/>
        <end position="388"/>
    </location>
</feature>
<feature type="transmembrane region" description="Helical" evidence="1">
    <location>
        <begin position="345"/>
        <end position="361"/>
    </location>
</feature>
<evidence type="ECO:0008006" key="4">
    <source>
        <dbReference type="Google" id="ProtNLM"/>
    </source>
</evidence>
<feature type="transmembrane region" description="Helical" evidence="1">
    <location>
        <begin position="159"/>
        <end position="177"/>
    </location>
</feature>
<comment type="caution">
    <text evidence="2">The sequence shown here is derived from an EMBL/GenBank/DDBJ whole genome shotgun (WGS) entry which is preliminary data.</text>
</comment>
<reference evidence="2 3" key="1">
    <citation type="journal article" date="2016" name="Nat. Commun.">
        <title>Thousands of microbial genomes shed light on interconnected biogeochemical processes in an aquifer system.</title>
        <authorList>
            <person name="Anantharaman K."/>
            <person name="Brown C.T."/>
            <person name="Hug L.A."/>
            <person name="Sharon I."/>
            <person name="Castelle C.J."/>
            <person name="Probst A.J."/>
            <person name="Thomas B.C."/>
            <person name="Singh A."/>
            <person name="Wilkins M.J."/>
            <person name="Karaoz U."/>
            <person name="Brodie E.L."/>
            <person name="Williams K.H."/>
            <person name="Hubbard S.S."/>
            <person name="Banfield J.F."/>
        </authorList>
    </citation>
    <scope>NUCLEOTIDE SEQUENCE [LARGE SCALE GENOMIC DNA]</scope>
</reference>
<feature type="transmembrane region" description="Helical" evidence="1">
    <location>
        <begin position="12"/>
        <end position="29"/>
    </location>
</feature>
<evidence type="ECO:0000313" key="3">
    <source>
        <dbReference type="Proteomes" id="UP000177050"/>
    </source>
</evidence>
<proteinExistence type="predicted"/>
<keyword evidence="1" id="KW-0812">Transmembrane</keyword>